<dbReference type="CDD" id="cd03249">
    <property type="entry name" value="ABC_MTABC3_MDL1_MDL2"/>
    <property type="match status" value="1"/>
</dbReference>
<keyword evidence="11" id="KW-0472">Membrane</keyword>
<comment type="similarity">
    <text evidence="2">Belongs to the ABC transporter superfamily. ABCB family. Multidrug resistance exporter (TC 3.A.1.201) subfamily.</text>
</comment>
<evidence type="ECO:0000256" key="8">
    <source>
        <dbReference type="ARBA" id="ARBA00022840"/>
    </source>
</evidence>
<dbReference type="Pfam" id="PF00005">
    <property type="entry name" value="ABC_tran"/>
    <property type="match status" value="1"/>
</dbReference>
<dbReference type="PANTHER" id="PTHR43394:SF11">
    <property type="entry name" value="ATP-BINDING CASSETTE TRANSPORTER"/>
    <property type="match status" value="1"/>
</dbReference>
<evidence type="ECO:0000259" key="14">
    <source>
        <dbReference type="PROSITE" id="PS50893"/>
    </source>
</evidence>
<evidence type="ECO:0000256" key="7">
    <source>
        <dbReference type="ARBA" id="ARBA00022741"/>
    </source>
</evidence>
<dbReference type="InterPro" id="IPR017871">
    <property type="entry name" value="ABC_transporter-like_CS"/>
</dbReference>
<dbReference type="GO" id="GO:0097254">
    <property type="term" value="P:renal tubular secretion"/>
    <property type="evidence" value="ECO:0007669"/>
    <property type="project" value="UniProtKB-ARBA"/>
</dbReference>
<keyword evidence="7" id="KW-0547">Nucleotide-binding</keyword>
<comment type="subcellular location">
    <subcellularLocation>
        <location evidence="1">Membrane</location>
        <topology evidence="1">Multi-pass membrane protein</topology>
    </subcellularLocation>
</comment>
<dbReference type="FunFam" id="3.40.50.300:FF:000479">
    <property type="entry name" value="Multidrug resistance protein 1A"/>
    <property type="match status" value="1"/>
</dbReference>
<dbReference type="PROSITE" id="PS00211">
    <property type="entry name" value="ABC_TRANSPORTER_1"/>
    <property type="match status" value="1"/>
</dbReference>
<dbReference type="SUPFAM" id="SSF52540">
    <property type="entry name" value="P-loop containing nucleoside triphosphate hydrolases"/>
    <property type="match status" value="1"/>
</dbReference>
<dbReference type="InterPro" id="IPR027417">
    <property type="entry name" value="P-loop_NTPase"/>
</dbReference>
<dbReference type="AlphaFoldDB" id="A0AAV8ZJY9"/>
<protein>
    <recommendedName>
        <fullName evidence="3">ABC-type xenobiotic transporter</fullName>
        <ecNumber evidence="3">7.6.2.2</ecNumber>
    </recommendedName>
</protein>
<name>A0AAV8ZJY9_9CUCU</name>
<proteinExistence type="inferred from homology"/>
<dbReference type="GO" id="GO:0016887">
    <property type="term" value="F:ATP hydrolysis activity"/>
    <property type="evidence" value="ECO:0007669"/>
    <property type="project" value="InterPro"/>
</dbReference>
<evidence type="ECO:0000256" key="9">
    <source>
        <dbReference type="ARBA" id="ARBA00022967"/>
    </source>
</evidence>
<evidence type="ECO:0000256" key="12">
    <source>
        <dbReference type="ARBA" id="ARBA00023180"/>
    </source>
</evidence>
<evidence type="ECO:0000256" key="13">
    <source>
        <dbReference type="ARBA" id="ARBA00034018"/>
    </source>
</evidence>
<dbReference type="GO" id="GO:0008559">
    <property type="term" value="F:ABC-type xenobiotic transporter activity"/>
    <property type="evidence" value="ECO:0007669"/>
    <property type="project" value="UniProtKB-EC"/>
</dbReference>
<evidence type="ECO:0000313" key="15">
    <source>
        <dbReference type="EMBL" id="KAJ8964326.1"/>
    </source>
</evidence>
<keyword evidence="6" id="KW-0677">Repeat</keyword>
<evidence type="ECO:0000256" key="11">
    <source>
        <dbReference type="ARBA" id="ARBA00023136"/>
    </source>
</evidence>
<dbReference type="PROSITE" id="PS50893">
    <property type="entry name" value="ABC_TRANSPORTER_2"/>
    <property type="match status" value="1"/>
</dbReference>
<dbReference type="InterPro" id="IPR039421">
    <property type="entry name" value="Type_1_exporter"/>
</dbReference>
<dbReference type="Gene3D" id="3.40.50.300">
    <property type="entry name" value="P-loop containing nucleotide triphosphate hydrolases"/>
    <property type="match status" value="1"/>
</dbReference>
<evidence type="ECO:0000256" key="6">
    <source>
        <dbReference type="ARBA" id="ARBA00022737"/>
    </source>
</evidence>
<keyword evidence="10" id="KW-1133">Transmembrane helix</keyword>
<keyword evidence="16" id="KW-1185">Reference proteome</keyword>
<evidence type="ECO:0000256" key="1">
    <source>
        <dbReference type="ARBA" id="ARBA00004141"/>
    </source>
</evidence>
<keyword evidence="12" id="KW-0325">Glycoprotein</keyword>
<comment type="catalytic activity">
    <reaction evidence="13">
        <text>ATP + H2O + xenobioticSide 1 = ADP + phosphate + xenobioticSide 2.</text>
        <dbReference type="EC" id="7.6.2.2"/>
    </reaction>
</comment>
<dbReference type="GO" id="GO:0005743">
    <property type="term" value="C:mitochondrial inner membrane"/>
    <property type="evidence" value="ECO:0007669"/>
    <property type="project" value="TreeGrafter"/>
</dbReference>
<keyword evidence="9" id="KW-1278">Translocase</keyword>
<accession>A0AAV8ZJY9</accession>
<evidence type="ECO:0000256" key="5">
    <source>
        <dbReference type="ARBA" id="ARBA00022692"/>
    </source>
</evidence>
<feature type="domain" description="ABC transporter" evidence="14">
    <location>
        <begin position="24"/>
        <end position="262"/>
    </location>
</feature>
<evidence type="ECO:0000256" key="2">
    <source>
        <dbReference type="ARBA" id="ARBA00007577"/>
    </source>
</evidence>
<feature type="non-terminal residue" evidence="15">
    <location>
        <position position="1"/>
    </location>
</feature>
<keyword evidence="5" id="KW-0812">Transmembrane</keyword>
<keyword evidence="8" id="KW-0067">ATP-binding</keyword>
<dbReference type="GO" id="GO:0005524">
    <property type="term" value="F:ATP binding"/>
    <property type="evidence" value="ECO:0007669"/>
    <property type="project" value="UniProtKB-KW"/>
</dbReference>
<evidence type="ECO:0000256" key="3">
    <source>
        <dbReference type="ARBA" id="ARBA00012191"/>
    </source>
</evidence>
<dbReference type="Proteomes" id="UP001162156">
    <property type="component" value="Unassembled WGS sequence"/>
</dbReference>
<dbReference type="InterPro" id="IPR003593">
    <property type="entry name" value="AAA+_ATPase"/>
</dbReference>
<evidence type="ECO:0000313" key="16">
    <source>
        <dbReference type="Proteomes" id="UP001162156"/>
    </source>
</evidence>
<evidence type="ECO:0000256" key="10">
    <source>
        <dbReference type="ARBA" id="ARBA00022989"/>
    </source>
</evidence>
<dbReference type="GO" id="GO:0017085">
    <property type="term" value="P:response to insecticide"/>
    <property type="evidence" value="ECO:0007669"/>
    <property type="project" value="UniProtKB-ARBA"/>
</dbReference>
<comment type="caution">
    <text evidence="15">The sequence shown here is derived from an EMBL/GenBank/DDBJ whole genome shotgun (WGS) entry which is preliminary data.</text>
</comment>
<dbReference type="SMART" id="SM00382">
    <property type="entry name" value="AAA"/>
    <property type="match status" value="1"/>
</dbReference>
<keyword evidence="4" id="KW-0813">Transport</keyword>
<dbReference type="EC" id="7.6.2.2" evidence="3"/>
<dbReference type="GO" id="GO:0090374">
    <property type="term" value="P:oligopeptide export from mitochondrion"/>
    <property type="evidence" value="ECO:0007669"/>
    <property type="project" value="TreeGrafter"/>
</dbReference>
<dbReference type="EMBL" id="JANEYF010001379">
    <property type="protein sequence ID" value="KAJ8964326.1"/>
    <property type="molecule type" value="Genomic_DNA"/>
</dbReference>
<reference evidence="15" key="1">
    <citation type="journal article" date="2023" name="Insect Mol. Biol.">
        <title>Genome sequencing provides insights into the evolution of gene families encoding plant cell wall-degrading enzymes in longhorned beetles.</title>
        <authorList>
            <person name="Shin N.R."/>
            <person name="Okamura Y."/>
            <person name="Kirsch R."/>
            <person name="Pauchet Y."/>
        </authorList>
    </citation>
    <scope>NUCLEOTIDE SEQUENCE</scope>
    <source>
        <strain evidence="15">RBIC_L_NR</strain>
    </source>
</reference>
<organism evidence="15 16">
    <name type="scientific">Rhamnusium bicolor</name>
    <dbReference type="NCBI Taxonomy" id="1586634"/>
    <lineage>
        <taxon>Eukaryota</taxon>
        <taxon>Metazoa</taxon>
        <taxon>Ecdysozoa</taxon>
        <taxon>Arthropoda</taxon>
        <taxon>Hexapoda</taxon>
        <taxon>Insecta</taxon>
        <taxon>Pterygota</taxon>
        <taxon>Neoptera</taxon>
        <taxon>Endopterygota</taxon>
        <taxon>Coleoptera</taxon>
        <taxon>Polyphaga</taxon>
        <taxon>Cucujiformia</taxon>
        <taxon>Chrysomeloidea</taxon>
        <taxon>Cerambycidae</taxon>
        <taxon>Lepturinae</taxon>
        <taxon>Rhagiini</taxon>
        <taxon>Rhamnusium</taxon>
    </lineage>
</organism>
<evidence type="ECO:0000256" key="4">
    <source>
        <dbReference type="ARBA" id="ARBA00022448"/>
    </source>
</evidence>
<sequence length="267" mass="29778">LLERVPAVRNINNPLRSLWNNEEVEYSQTYFSYPTRSSVSVLNGLNLSVMKGKTVALVGSSGCGKSTIVQLLERFYDPCYGEVCVDDDNIKMMELRTLRSQLGIVSQEPNLFDRTIAQNIAYGANHRRVSMDEIIEAAKAANIHNFICSLPMGYDTRIGSKGTQLSGGQKQRIAIARALIRNPKILLLDEATSALDNESEKIVQEALDNAKQGRTCITIAHRLTTIQDADVICVLKEGFVAEMGKHSELLEKRGLYYNFYKLQSGQN</sequence>
<dbReference type="PANTHER" id="PTHR43394">
    <property type="entry name" value="ATP-DEPENDENT PERMEASE MDL1, MITOCHONDRIAL"/>
    <property type="match status" value="1"/>
</dbReference>
<dbReference type="InterPro" id="IPR003439">
    <property type="entry name" value="ABC_transporter-like_ATP-bd"/>
</dbReference>
<dbReference type="GO" id="GO:0015421">
    <property type="term" value="F:ABC-type oligopeptide transporter activity"/>
    <property type="evidence" value="ECO:0007669"/>
    <property type="project" value="TreeGrafter"/>
</dbReference>
<gene>
    <name evidence="15" type="ORF">NQ314_004996</name>
</gene>